<dbReference type="EMBL" id="BMAQ01000013">
    <property type="protein sequence ID" value="GFR38190.1"/>
    <property type="molecule type" value="Genomic_DNA"/>
</dbReference>
<dbReference type="Proteomes" id="UP000654993">
    <property type="component" value="Unassembled WGS sequence"/>
</dbReference>
<keyword evidence="3" id="KW-1185">Reference proteome</keyword>
<name>A0A916QCU4_9BACL</name>
<organism evidence="2 3">
    <name type="scientific">Insulibacter thermoxylanivorax</name>
    <dbReference type="NCBI Taxonomy" id="2749268"/>
    <lineage>
        <taxon>Bacteria</taxon>
        <taxon>Bacillati</taxon>
        <taxon>Bacillota</taxon>
        <taxon>Bacilli</taxon>
        <taxon>Bacillales</taxon>
        <taxon>Paenibacillaceae</taxon>
        <taxon>Insulibacter</taxon>
    </lineage>
</organism>
<proteinExistence type="predicted"/>
<sequence length="52" mass="5980">MRPVSLYSISAPFGFLSLAFWANRMQMAAFQKETEFITNHDMEVHSLAQSIE</sequence>
<keyword evidence="1" id="KW-0812">Transmembrane</keyword>
<protein>
    <submittedName>
        <fullName evidence="2">Uncharacterized protein</fullName>
    </submittedName>
</protein>
<reference evidence="2" key="1">
    <citation type="submission" date="2020-08" db="EMBL/GenBank/DDBJ databases">
        <authorList>
            <person name="Uke A."/>
            <person name="Chhe C."/>
            <person name="Baramee S."/>
            <person name="Kosugi A."/>
        </authorList>
    </citation>
    <scope>NUCLEOTIDE SEQUENCE</scope>
    <source>
        <strain evidence="2">DA-C8</strain>
    </source>
</reference>
<keyword evidence="1" id="KW-0472">Membrane</keyword>
<comment type="caution">
    <text evidence="2">The sequence shown here is derived from an EMBL/GenBank/DDBJ whole genome shotgun (WGS) entry which is preliminary data.</text>
</comment>
<feature type="transmembrane region" description="Helical" evidence="1">
    <location>
        <begin position="6"/>
        <end position="22"/>
    </location>
</feature>
<evidence type="ECO:0000313" key="3">
    <source>
        <dbReference type="Proteomes" id="UP000654993"/>
    </source>
</evidence>
<accession>A0A916QCU4</accession>
<evidence type="ECO:0000313" key="2">
    <source>
        <dbReference type="EMBL" id="GFR38190.1"/>
    </source>
</evidence>
<keyword evidence="1" id="KW-1133">Transmembrane helix</keyword>
<reference evidence="2" key="2">
    <citation type="journal article" date="2021" name="Data Brief">
        <title>Draft genome sequence data of the facultative, thermophilic, xylanolytic bacterium Paenibacillus sp. strain DA-C8.</title>
        <authorList>
            <person name="Chhe C."/>
            <person name="Uke A."/>
            <person name="Baramee S."/>
            <person name="Ungkulpasvich U."/>
            <person name="Tachaapaikoon C."/>
            <person name="Pason P."/>
            <person name="Waeonukul R."/>
            <person name="Ratanakhanokchai K."/>
            <person name="Kosugi A."/>
        </authorList>
    </citation>
    <scope>NUCLEOTIDE SEQUENCE</scope>
    <source>
        <strain evidence="2">DA-C8</strain>
    </source>
</reference>
<evidence type="ECO:0000256" key="1">
    <source>
        <dbReference type="SAM" id="Phobius"/>
    </source>
</evidence>
<gene>
    <name evidence="2" type="ORF">PRECH8_14860</name>
</gene>
<dbReference type="AlphaFoldDB" id="A0A916QCU4"/>